<dbReference type="RefSeq" id="WP_073072676.1">
    <property type="nucleotide sequence ID" value="NZ_MPPI01000018.1"/>
</dbReference>
<dbReference type="EMBL" id="PVWG01000017">
    <property type="protein sequence ID" value="PSB18453.1"/>
    <property type="molecule type" value="Genomic_DNA"/>
</dbReference>
<protein>
    <submittedName>
        <fullName evidence="1">Uncharacterized protein</fullName>
    </submittedName>
</protein>
<sequence>MTQLLEQAIARLKTLPASEQDAIAIMILEELEDEVQWDGSFAKSQDALAKLAAGAMAEYRLGKTQALDPETYCRDAV</sequence>
<dbReference type="STRING" id="1920490.GCA_001895925_05069"/>
<reference evidence="1 2" key="1">
    <citation type="submission" date="2018-02" db="EMBL/GenBank/DDBJ databases">
        <authorList>
            <person name="Cohen D.B."/>
            <person name="Kent A.D."/>
        </authorList>
    </citation>
    <scope>NUCLEOTIDE SEQUENCE [LARGE SCALE GENOMIC DNA]</scope>
    <source>
        <strain evidence="1 2">ULC007</strain>
    </source>
</reference>
<gene>
    <name evidence="1" type="ORF">C7B65_15275</name>
</gene>
<reference evidence="1 2" key="2">
    <citation type="submission" date="2018-03" db="EMBL/GenBank/DDBJ databases">
        <title>The ancient ancestry and fast evolution of plastids.</title>
        <authorList>
            <person name="Moore K.R."/>
            <person name="Magnabosco C."/>
            <person name="Momper L."/>
            <person name="Gold D.A."/>
            <person name="Bosak T."/>
            <person name="Fournier G.P."/>
        </authorList>
    </citation>
    <scope>NUCLEOTIDE SEQUENCE [LARGE SCALE GENOMIC DNA]</scope>
    <source>
        <strain evidence="1 2">ULC007</strain>
    </source>
</reference>
<accession>A0A2T1DDC5</accession>
<evidence type="ECO:0000313" key="1">
    <source>
        <dbReference type="EMBL" id="PSB18453.1"/>
    </source>
</evidence>
<dbReference type="Proteomes" id="UP000238634">
    <property type="component" value="Unassembled WGS sequence"/>
</dbReference>
<dbReference type="OrthoDB" id="5524515at2"/>
<keyword evidence="2" id="KW-1185">Reference proteome</keyword>
<organism evidence="1 2">
    <name type="scientific">Phormidesmis priestleyi ULC007</name>
    <dbReference type="NCBI Taxonomy" id="1920490"/>
    <lineage>
        <taxon>Bacteria</taxon>
        <taxon>Bacillati</taxon>
        <taxon>Cyanobacteriota</taxon>
        <taxon>Cyanophyceae</taxon>
        <taxon>Leptolyngbyales</taxon>
        <taxon>Leptolyngbyaceae</taxon>
        <taxon>Phormidesmis</taxon>
    </lineage>
</organism>
<name>A0A2T1DDC5_9CYAN</name>
<proteinExistence type="predicted"/>
<evidence type="ECO:0000313" key="2">
    <source>
        <dbReference type="Proteomes" id="UP000238634"/>
    </source>
</evidence>
<dbReference type="AlphaFoldDB" id="A0A2T1DDC5"/>
<comment type="caution">
    <text evidence="1">The sequence shown here is derived from an EMBL/GenBank/DDBJ whole genome shotgun (WGS) entry which is preliminary data.</text>
</comment>